<accession>A0A8H7MI09</accession>
<evidence type="ECO:0000313" key="2">
    <source>
        <dbReference type="EMBL" id="KAF9694027.1"/>
    </source>
</evidence>
<evidence type="ECO:0000256" key="1">
    <source>
        <dbReference type="SAM" id="SignalP"/>
    </source>
</evidence>
<keyword evidence="3" id="KW-1185">Reference proteome</keyword>
<organism evidence="2 3">
    <name type="scientific">Ascochyta lentis</name>
    <dbReference type="NCBI Taxonomy" id="205686"/>
    <lineage>
        <taxon>Eukaryota</taxon>
        <taxon>Fungi</taxon>
        <taxon>Dikarya</taxon>
        <taxon>Ascomycota</taxon>
        <taxon>Pezizomycotina</taxon>
        <taxon>Dothideomycetes</taxon>
        <taxon>Pleosporomycetidae</taxon>
        <taxon>Pleosporales</taxon>
        <taxon>Pleosporineae</taxon>
        <taxon>Didymellaceae</taxon>
        <taxon>Ascochyta</taxon>
    </lineage>
</organism>
<protein>
    <submittedName>
        <fullName evidence="2">Uncharacterized protein</fullName>
    </submittedName>
</protein>
<feature type="chain" id="PRO_5034934260" evidence="1">
    <location>
        <begin position="24"/>
        <end position="142"/>
    </location>
</feature>
<reference evidence="2" key="2">
    <citation type="submission" date="2020-09" db="EMBL/GenBank/DDBJ databases">
        <title>Reference genome assembly for Australian Ascochyta lentis isolate Al4.</title>
        <authorList>
            <person name="Lee R.C."/>
            <person name="Farfan-Caceres L.M."/>
            <person name="Debler J.W."/>
            <person name="Williams A.H."/>
            <person name="Henares B.M."/>
        </authorList>
    </citation>
    <scope>NUCLEOTIDE SEQUENCE</scope>
    <source>
        <strain evidence="2">Al4</strain>
    </source>
</reference>
<dbReference type="EMBL" id="RZGK01000014">
    <property type="protein sequence ID" value="KAF9694027.1"/>
    <property type="molecule type" value="Genomic_DNA"/>
</dbReference>
<name>A0A8H7MI09_9PLEO</name>
<evidence type="ECO:0000313" key="3">
    <source>
        <dbReference type="Proteomes" id="UP000651452"/>
    </source>
</evidence>
<comment type="caution">
    <text evidence="2">The sequence shown here is derived from an EMBL/GenBank/DDBJ whole genome shotgun (WGS) entry which is preliminary data.</text>
</comment>
<dbReference type="Proteomes" id="UP000651452">
    <property type="component" value="Unassembled WGS sequence"/>
</dbReference>
<reference evidence="2" key="1">
    <citation type="submission" date="2018-12" db="EMBL/GenBank/DDBJ databases">
        <authorList>
            <person name="Syme R.A."/>
            <person name="Farfan-Caceres L."/>
            <person name="Lichtenzveig J."/>
        </authorList>
    </citation>
    <scope>NUCLEOTIDE SEQUENCE</scope>
    <source>
        <strain evidence="2">Al4</strain>
    </source>
</reference>
<feature type="signal peptide" evidence="1">
    <location>
        <begin position="1"/>
        <end position="23"/>
    </location>
</feature>
<proteinExistence type="predicted"/>
<keyword evidence="1" id="KW-0732">Signal</keyword>
<dbReference type="AlphaFoldDB" id="A0A8H7MI09"/>
<gene>
    <name evidence="2" type="ORF">EKO04_008088</name>
</gene>
<sequence length="142" mass="16055">MTPTQFALTDALLVISSWRYALGIQHGYAPSTAAYDHQTRLENCGVALDSNEPLPADLRRRIEHIVKAYRAAVLPSAQHLHAIQSFVQIESSSRSLKLICPYLMLPDRLNLADYCAEDIIYLAHESHIDQQYVQHSDGFYLT</sequence>